<dbReference type="InterPro" id="IPR011333">
    <property type="entry name" value="SKP1/BTB/POZ_sf"/>
</dbReference>
<dbReference type="OrthoDB" id="2367075at2759"/>
<dbReference type="GeneID" id="19208563"/>
<gene>
    <name evidence="2" type="ORF">CONPUDRAFT_67386</name>
</gene>
<dbReference type="RefSeq" id="XP_007775326.1">
    <property type="nucleotide sequence ID" value="XM_007777136.1"/>
</dbReference>
<dbReference type="OMA" id="YPRDHES"/>
<protein>
    <recommendedName>
        <fullName evidence="1">BTB domain-containing protein</fullName>
    </recommendedName>
</protein>
<dbReference type="InterPro" id="IPR000210">
    <property type="entry name" value="BTB/POZ_dom"/>
</dbReference>
<dbReference type="EMBL" id="JH711592">
    <property type="protein sequence ID" value="EIW74329.1"/>
    <property type="molecule type" value="Genomic_DNA"/>
</dbReference>
<proteinExistence type="predicted"/>
<reference evidence="3" key="1">
    <citation type="journal article" date="2012" name="Science">
        <title>The Paleozoic origin of enzymatic lignin decomposition reconstructed from 31 fungal genomes.</title>
        <authorList>
            <person name="Floudas D."/>
            <person name="Binder M."/>
            <person name="Riley R."/>
            <person name="Barry K."/>
            <person name="Blanchette R.A."/>
            <person name="Henrissat B."/>
            <person name="Martinez A.T."/>
            <person name="Otillar R."/>
            <person name="Spatafora J.W."/>
            <person name="Yadav J.S."/>
            <person name="Aerts A."/>
            <person name="Benoit I."/>
            <person name="Boyd A."/>
            <person name="Carlson A."/>
            <person name="Copeland A."/>
            <person name="Coutinho P.M."/>
            <person name="de Vries R.P."/>
            <person name="Ferreira P."/>
            <person name="Findley K."/>
            <person name="Foster B."/>
            <person name="Gaskell J."/>
            <person name="Glotzer D."/>
            <person name="Gorecki P."/>
            <person name="Heitman J."/>
            <person name="Hesse C."/>
            <person name="Hori C."/>
            <person name="Igarashi K."/>
            <person name="Jurgens J.A."/>
            <person name="Kallen N."/>
            <person name="Kersten P."/>
            <person name="Kohler A."/>
            <person name="Kuees U."/>
            <person name="Kumar T.K.A."/>
            <person name="Kuo A."/>
            <person name="LaButti K."/>
            <person name="Larrondo L.F."/>
            <person name="Lindquist E."/>
            <person name="Ling A."/>
            <person name="Lombard V."/>
            <person name="Lucas S."/>
            <person name="Lundell T."/>
            <person name="Martin R."/>
            <person name="McLaughlin D.J."/>
            <person name="Morgenstern I."/>
            <person name="Morin E."/>
            <person name="Murat C."/>
            <person name="Nagy L.G."/>
            <person name="Nolan M."/>
            <person name="Ohm R.A."/>
            <person name="Patyshakuliyeva A."/>
            <person name="Rokas A."/>
            <person name="Ruiz-Duenas F.J."/>
            <person name="Sabat G."/>
            <person name="Salamov A."/>
            <person name="Samejima M."/>
            <person name="Schmutz J."/>
            <person name="Slot J.C."/>
            <person name="St John F."/>
            <person name="Stenlid J."/>
            <person name="Sun H."/>
            <person name="Sun S."/>
            <person name="Syed K."/>
            <person name="Tsang A."/>
            <person name="Wiebenga A."/>
            <person name="Young D."/>
            <person name="Pisabarro A."/>
            <person name="Eastwood D.C."/>
            <person name="Martin F."/>
            <person name="Cullen D."/>
            <person name="Grigoriev I.V."/>
            <person name="Hibbett D.S."/>
        </authorList>
    </citation>
    <scope>NUCLEOTIDE SEQUENCE [LARGE SCALE GENOMIC DNA]</scope>
    <source>
        <strain evidence="3">RWD-64-598 SS2</strain>
    </source>
</reference>
<dbReference type="SUPFAM" id="SSF54695">
    <property type="entry name" value="POZ domain"/>
    <property type="match status" value="2"/>
</dbReference>
<dbReference type="AlphaFoldDB" id="R7SGZ9"/>
<dbReference type="PROSITE" id="PS50097">
    <property type="entry name" value="BTB"/>
    <property type="match status" value="1"/>
</dbReference>
<dbReference type="Pfam" id="PF00651">
    <property type="entry name" value="BTB"/>
    <property type="match status" value="2"/>
</dbReference>
<name>R7SGZ9_CONPW</name>
<keyword evidence="3" id="KW-1185">Reference proteome</keyword>
<evidence type="ECO:0000313" key="2">
    <source>
        <dbReference type="EMBL" id="EIW74329.1"/>
    </source>
</evidence>
<dbReference type="Gene3D" id="3.30.710.10">
    <property type="entry name" value="Potassium Channel Kv1.1, Chain A"/>
    <property type="match status" value="2"/>
</dbReference>
<evidence type="ECO:0000313" key="3">
    <source>
        <dbReference type="Proteomes" id="UP000053558"/>
    </source>
</evidence>
<accession>R7SGZ9</accession>
<feature type="domain" description="BTB" evidence="1">
    <location>
        <begin position="1"/>
        <end position="70"/>
    </location>
</feature>
<evidence type="ECO:0000259" key="1">
    <source>
        <dbReference type="PROSITE" id="PS50097"/>
    </source>
</evidence>
<sequence length="342" mass="38776">QVEDTLFCVPRFVLEQSSDIFRDMFGLPSGQNNNGEGASNKAPIILDGIKVWDFKQLLRALYAAKPDQSEPGTIDEWTAVYKLSQRWEMVALTKYAKERLGDLAEDPVEKAGLAQDLFIFDWKVAAFQEIVRRAEPLSMREVERLGIHTVENKLFRVPRVVLQESSDVFCDMFSLPSGPNNGGEGESSKDPIVLDGVTVWDFKQLLRALHAEDPNQSEPNTIEAWVAVYKLSQRWEMTALSNYAKEKLWNLAAEDPVERAGLAQDLNIPDWKIPSFQDIARRKEPLSMRDVERLGVQTVLKLAQVRECAFSSNSTRCWKRTGASQIDFTSMIQEAFGDDLKE</sequence>
<dbReference type="SMART" id="SM00225">
    <property type="entry name" value="BTB"/>
    <property type="match status" value="2"/>
</dbReference>
<dbReference type="KEGG" id="cput:CONPUDRAFT_67386"/>
<organism evidence="2 3">
    <name type="scientific">Coniophora puteana (strain RWD-64-598)</name>
    <name type="common">Brown rot fungus</name>
    <dbReference type="NCBI Taxonomy" id="741705"/>
    <lineage>
        <taxon>Eukaryota</taxon>
        <taxon>Fungi</taxon>
        <taxon>Dikarya</taxon>
        <taxon>Basidiomycota</taxon>
        <taxon>Agaricomycotina</taxon>
        <taxon>Agaricomycetes</taxon>
        <taxon>Agaricomycetidae</taxon>
        <taxon>Boletales</taxon>
        <taxon>Coniophorineae</taxon>
        <taxon>Coniophoraceae</taxon>
        <taxon>Coniophora</taxon>
    </lineage>
</organism>
<feature type="non-terminal residue" evidence="2">
    <location>
        <position position="1"/>
    </location>
</feature>
<dbReference type="Proteomes" id="UP000053558">
    <property type="component" value="Unassembled WGS sequence"/>
</dbReference>